<gene>
    <name evidence="2" type="ORF">MAUB_15380</name>
</gene>
<keyword evidence="3" id="KW-1185">Reference proteome</keyword>
<dbReference type="EMBL" id="AP022577">
    <property type="protein sequence ID" value="BBX83665.1"/>
    <property type="molecule type" value="Genomic_DNA"/>
</dbReference>
<evidence type="ECO:0000313" key="2">
    <source>
        <dbReference type="EMBL" id="BBX83665.1"/>
    </source>
</evidence>
<sequence length="261" mass="27694">MTLTVFSINGYQGDMWTGPQADVARYLSNQGLNLGYWQPVGYNCGAFPLSVGVQSGLAEFQRLRLQCPGPYLLSCWSEGAIIGTLAVKAELAAGITDCKGAVAFGNPYRAAGHWNPSGSAPGSVGDPGGAGIGGPNNNWTNSPDWWHNYAHGPNQPSYDGKPGVDIYTCCPTDKTGDVMRVIFDFVLTQWNGAIQDLWAFGQGLIANGVFEVLAVINAINMAIAFYCGDRQQSHQDYSPNAGMNYLAGIARGLAGSLTAMV</sequence>
<dbReference type="InterPro" id="IPR041855">
    <property type="entry name" value="Lysin_B_C_ter"/>
</dbReference>
<dbReference type="Gene3D" id="1.10.10.1120">
    <property type="entry name" value="Lysin B, C-terminal linker domain"/>
    <property type="match status" value="1"/>
</dbReference>
<protein>
    <recommendedName>
        <fullName evidence="4">Lysin B</fullName>
    </recommendedName>
</protein>
<evidence type="ECO:0000256" key="1">
    <source>
        <dbReference type="SAM" id="MobiDB-lite"/>
    </source>
</evidence>
<feature type="region of interest" description="Disordered" evidence="1">
    <location>
        <begin position="117"/>
        <end position="137"/>
    </location>
</feature>
<dbReference type="InterPro" id="IPR029058">
    <property type="entry name" value="AB_hydrolase_fold"/>
</dbReference>
<evidence type="ECO:0008006" key="4">
    <source>
        <dbReference type="Google" id="ProtNLM"/>
    </source>
</evidence>
<accession>A0ABN5YPB1</accession>
<reference evidence="2 3" key="1">
    <citation type="journal article" date="2019" name="Emerg. Microbes Infect.">
        <title>Comprehensive subspecies identification of 175 nontuberculous mycobacteria species based on 7547 genomic profiles.</title>
        <authorList>
            <person name="Matsumoto Y."/>
            <person name="Kinjo T."/>
            <person name="Motooka D."/>
            <person name="Nabeya D."/>
            <person name="Jung N."/>
            <person name="Uechi K."/>
            <person name="Horii T."/>
            <person name="Iida T."/>
            <person name="Fujita J."/>
            <person name="Nakamura S."/>
        </authorList>
    </citation>
    <scope>NUCLEOTIDE SEQUENCE [LARGE SCALE GENOMIC DNA]</scope>
    <source>
        <strain evidence="2 3">JCM 15296</strain>
    </source>
</reference>
<proteinExistence type="predicted"/>
<evidence type="ECO:0000313" key="3">
    <source>
        <dbReference type="Proteomes" id="UP000465609"/>
    </source>
</evidence>
<name>A0ABN5YPB1_9MYCO</name>
<organism evidence="2 3">
    <name type="scientific">Mycolicibacterium aubagnense</name>
    <dbReference type="NCBI Taxonomy" id="319707"/>
    <lineage>
        <taxon>Bacteria</taxon>
        <taxon>Bacillati</taxon>
        <taxon>Actinomycetota</taxon>
        <taxon>Actinomycetes</taxon>
        <taxon>Mycobacteriales</taxon>
        <taxon>Mycobacteriaceae</taxon>
        <taxon>Mycolicibacterium</taxon>
    </lineage>
</organism>
<feature type="compositionally biased region" description="Gly residues" evidence="1">
    <location>
        <begin position="125"/>
        <end position="134"/>
    </location>
</feature>
<dbReference type="Proteomes" id="UP000465609">
    <property type="component" value="Chromosome"/>
</dbReference>
<dbReference type="RefSeq" id="WP_138231589.1">
    <property type="nucleotide sequence ID" value="NZ_AP022577.1"/>
</dbReference>
<dbReference type="Gene3D" id="3.40.50.1820">
    <property type="entry name" value="alpha/beta hydrolase"/>
    <property type="match status" value="1"/>
</dbReference>